<dbReference type="SUPFAM" id="SSF110111">
    <property type="entry name" value="Ctag/Cox11"/>
    <property type="match status" value="1"/>
</dbReference>
<dbReference type="Proteomes" id="UP000254701">
    <property type="component" value="Unassembled WGS sequence"/>
</dbReference>
<organism evidence="12 13">
    <name type="scientific">Aminobacter aminovorans</name>
    <name type="common">Chelatobacter heintzii</name>
    <dbReference type="NCBI Taxonomy" id="83263"/>
    <lineage>
        <taxon>Bacteria</taxon>
        <taxon>Pseudomonadati</taxon>
        <taxon>Pseudomonadota</taxon>
        <taxon>Alphaproteobacteria</taxon>
        <taxon>Hyphomicrobiales</taxon>
        <taxon>Phyllobacteriaceae</taxon>
        <taxon>Aminobacter</taxon>
    </lineage>
</organism>
<sequence length="214" mass="23237">MSSGMTNDKLAVDPKKQSSNRMVAGMCVAFVGGMVGMAYAAVPLYAMFCQITGYGGTTQRVEQYSDKILDREITVRFDANVSGGLPWDFQPVARDVQIKIGETKQIHYTATNVFDTPTQGRATFNVTPEIAGAYFNKVECFCFTDTTLKPGETLDMPVVFFVDPEIVNVPEMKDVKTITLSYTFFPIAGEKPVAVAPKLDGEAKNVNSDGKAGG</sequence>
<proteinExistence type="inferred from homology"/>
<feature type="transmembrane region" description="Helical" evidence="11">
    <location>
        <begin position="21"/>
        <end position="42"/>
    </location>
</feature>
<evidence type="ECO:0000256" key="6">
    <source>
        <dbReference type="ARBA" id="ARBA00022968"/>
    </source>
</evidence>
<dbReference type="EMBL" id="UFSM01000001">
    <property type="protein sequence ID" value="SUU91189.1"/>
    <property type="molecule type" value="Genomic_DNA"/>
</dbReference>
<evidence type="ECO:0000256" key="10">
    <source>
        <dbReference type="HAMAP-Rule" id="MF_00155"/>
    </source>
</evidence>
<dbReference type="Pfam" id="PF04442">
    <property type="entry name" value="CtaG_Cox11"/>
    <property type="match status" value="1"/>
</dbReference>
<dbReference type="FunFam" id="2.60.370.10:FF:000001">
    <property type="entry name" value="COX11 cytochrome c oxidase assembly homolog"/>
    <property type="match status" value="1"/>
</dbReference>
<dbReference type="GO" id="GO:0008535">
    <property type="term" value="P:respiratory chain complex IV assembly"/>
    <property type="evidence" value="ECO:0007669"/>
    <property type="project" value="UniProtKB-UniRule"/>
</dbReference>
<dbReference type="HAMAP" id="MF_00155">
    <property type="entry name" value="CtaG"/>
    <property type="match status" value="1"/>
</dbReference>
<evidence type="ECO:0000256" key="9">
    <source>
        <dbReference type="ARBA" id="ARBA00023136"/>
    </source>
</evidence>
<dbReference type="NCBIfam" id="NF003465">
    <property type="entry name" value="PRK05089.1"/>
    <property type="match status" value="1"/>
</dbReference>
<dbReference type="InterPro" id="IPR007533">
    <property type="entry name" value="Cyt_c_oxidase_assmbl_CtaG"/>
</dbReference>
<dbReference type="OrthoDB" id="9804841at2"/>
<feature type="topological domain" description="Periplasmic" evidence="10">
    <location>
        <begin position="42"/>
        <end position="214"/>
    </location>
</feature>
<dbReference type="AlphaFoldDB" id="A0A380WQG0"/>
<dbReference type="InterPro" id="IPR023471">
    <property type="entry name" value="CtaG/Cox11_dom_sf"/>
</dbReference>
<dbReference type="PANTHER" id="PTHR21320">
    <property type="entry name" value="CYTOCHROME C OXIDASE ASSEMBLY PROTEIN COX11-RELATED"/>
    <property type="match status" value="1"/>
</dbReference>
<evidence type="ECO:0000256" key="4">
    <source>
        <dbReference type="ARBA" id="ARBA00015384"/>
    </source>
</evidence>
<gene>
    <name evidence="10 12" type="primary">ctaG</name>
    <name evidence="12" type="ORF">NCTC10684_04452</name>
</gene>
<keyword evidence="7 10" id="KW-1133">Transmembrane helix</keyword>
<accession>A0A380WQG0</accession>
<keyword evidence="5 10" id="KW-0812">Transmembrane</keyword>
<name>A0A380WQG0_AMIAI</name>
<evidence type="ECO:0000313" key="12">
    <source>
        <dbReference type="EMBL" id="SUU91189.1"/>
    </source>
</evidence>
<dbReference type="PIRSF" id="PIRSF005413">
    <property type="entry name" value="COX11"/>
    <property type="match status" value="1"/>
</dbReference>
<comment type="subcellular location">
    <subcellularLocation>
        <location evidence="2 10">Cell inner membrane</location>
        <topology evidence="2 10">Single-pass type II membrane protein</topology>
        <orientation evidence="2 10">Periplasmic side</orientation>
    </subcellularLocation>
</comment>
<protein>
    <recommendedName>
        <fullName evidence="4 10">Cytochrome c oxidase assembly protein CtaG</fullName>
    </recommendedName>
</protein>
<evidence type="ECO:0000256" key="5">
    <source>
        <dbReference type="ARBA" id="ARBA00022692"/>
    </source>
</evidence>
<reference evidence="12 13" key="1">
    <citation type="submission" date="2018-06" db="EMBL/GenBank/DDBJ databases">
        <authorList>
            <consortium name="Pathogen Informatics"/>
            <person name="Doyle S."/>
        </authorList>
    </citation>
    <scope>NUCLEOTIDE SEQUENCE [LARGE SCALE GENOMIC DNA]</scope>
    <source>
        <strain evidence="12 13">NCTC10684</strain>
    </source>
</reference>
<keyword evidence="9 10" id="KW-0472">Membrane</keyword>
<evidence type="ECO:0000256" key="11">
    <source>
        <dbReference type="SAM" id="Phobius"/>
    </source>
</evidence>
<comment type="function">
    <text evidence="1 10">Exerts its effect at some terminal stage of cytochrome c oxidase synthesis, probably by being involved in the insertion of the copper B into subunit I.</text>
</comment>
<evidence type="ECO:0000256" key="8">
    <source>
        <dbReference type="ARBA" id="ARBA00023008"/>
    </source>
</evidence>
<dbReference type="Gene3D" id="2.60.370.10">
    <property type="entry name" value="Ctag/Cox11"/>
    <property type="match status" value="1"/>
</dbReference>
<evidence type="ECO:0000256" key="1">
    <source>
        <dbReference type="ARBA" id="ARBA00004007"/>
    </source>
</evidence>
<keyword evidence="8 10" id="KW-0186">Copper</keyword>
<evidence type="ECO:0000313" key="13">
    <source>
        <dbReference type="Proteomes" id="UP000254701"/>
    </source>
</evidence>
<feature type="topological domain" description="Cytoplasmic" evidence="10">
    <location>
        <begin position="1"/>
        <end position="18"/>
    </location>
</feature>
<dbReference type="PANTHER" id="PTHR21320:SF3">
    <property type="entry name" value="CYTOCHROME C OXIDASE ASSEMBLY PROTEIN COX11, MITOCHONDRIAL-RELATED"/>
    <property type="match status" value="1"/>
</dbReference>
<keyword evidence="10" id="KW-1003">Cell membrane</keyword>
<dbReference type="GO" id="GO:0005507">
    <property type="term" value="F:copper ion binding"/>
    <property type="evidence" value="ECO:0007669"/>
    <property type="project" value="InterPro"/>
</dbReference>
<evidence type="ECO:0000256" key="7">
    <source>
        <dbReference type="ARBA" id="ARBA00022989"/>
    </source>
</evidence>
<keyword evidence="10" id="KW-0997">Cell inner membrane</keyword>
<keyword evidence="6 10" id="KW-0735">Signal-anchor</keyword>
<evidence type="ECO:0000256" key="3">
    <source>
        <dbReference type="ARBA" id="ARBA00009620"/>
    </source>
</evidence>
<dbReference type="GO" id="GO:0005886">
    <property type="term" value="C:plasma membrane"/>
    <property type="evidence" value="ECO:0007669"/>
    <property type="project" value="UniProtKB-SubCell"/>
</dbReference>
<comment type="similarity">
    <text evidence="3 10">Belongs to the COX11/CtaG family.</text>
</comment>
<evidence type="ECO:0000256" key="2">
    <source>
        <dbReference type="ARBA" id="ARBA00004382"/>
    </source>
</evidence>